<protein>
    <submittedName>
        <fullName evidence="1">Uncharacterized protein</fullName>
    </submittedName>
</protein>
<comment type="caution">
    <text evidence="1">The sequence shown here is derived from an EMBL/GenBank/DDBJ whole genome shotgun (WGS) entry which is preliminary data.</text>
</comment>
<feature type="non-terminal residue" evidence="1">
    <location>
        <position position="1"/>
    </location>
</feature>
<organism evidence="1">
    <name type="scientific">marine sediment metagenome</name>
    <dbReference type="NCBI Taxonomy" id="412755"/>
    <lineage>
        <taxon>unclassified sequences</taxon>
        <taxon>metagenomes</taxon>
        <taxon>ecological metagenomes</taxon>
    </lineage>
</organism>
<sequence length="72" mass="7762">PPKDLLIIELANRFTKDGQLDYDALAEAQPEVNVAIAEAKMYGAYTIRAVSTLEELEAIPADVGPGHPTLPE</sequence>
<gene>
    <name evidence="1" type="ORF">S12H4_36166</name>
</gene>
<name>X1TDK4_9ZZZZ</name>
<dbReference type="AlphaFoldDB" id="X1TDK4"/>
<proteinExistence type="predicted"/>
<dbReference type="EMBL" id="BARW01021543">
    <property type="protein sequence ID" value="GAI89441.1"/>
    <property type="molecule type" value="Genomic_DNA"/>
</dbReference>
<accession>X1TDK4</accession>
<reference evidence="1" key="1">
    <citation type="journal article" date="2014" name="Front. Microbiol.">
        <title>High frequency of phylogenetically diverse reductive dehalogenase-homologous genes in deep subseafloor sedimentary metagenomes.</title>
        <authorList>
            <person name="Kawai M."/>
            <person name="Futagami T."/>
            <person name="Toyoda A."/>
            <person name="Takaki Y."/>
            <person name="Nishi S."/>
            <person name="Hori S."/>
            <person name="Arai W."/>
            <person name="Tsubouchi T."/>
            <person name="Morono Y."/>
            <person name="Uchiyama I."/>
            <person name="Ito T."/>
            <person name="Fujiyama A."/>
            <person name="Inagaki F."/>
            <person name="Takami H."/>
        </authorList>
    </citation>
    <scope>NUCLEOTIDE SEQUENCE</scope>
    <source>
        <strain evidence="1">Expedition CK06-06</strain>
    </source>
</reference>
<evidence type="ECO:0000313" key="1">
    <source>
        <dbReference type="EMBL" id="GAI89441.1"/>
    </source>
</evidence>